<evidence type="ECO:0000256" key="1">
    <source>
        <dbReference type="SAM" id="MobiDB-lite"/>
    </source>
</evidence>
<keyword evidence="3" id="KW-1185">Reference proteome</keyword>
<dbReference type="AlphaFoldDB" id="A0A9P4R9Y2"/>
<feature type="compositionally biased region" description="Polar residues" evidence="1">
    <location>
        <begin position="402"/>
        <end position="411"/>
    </location>
</feature>
<feature type="region of interest" description="Disordered" evidence="1">
    <location>
        <begin position="402"/>
        <end position="631"/>
    </location>
</feature>
<sequence length="642" mass="70214">MLDMLTHGHESSPTSTLCNASILAHMPLSLFTSMIRKPGPTDAPSLDASNDSADSPRDRPDLIAPSSAPSPPSPPASSGSLASTEEKPKKRAPRPKTTYNLAQPPPVAGPRQKLHLRPKVLLQLHQVLPSRRPKPVYEVIPFSLLATRSNRRLAHIFNIRDKLGPNHLLIVKAKDYDEKTDDEHWGARDVIGIICPAKKDDKDAVVKAEVLMDDGSNWDVTSMPNGGYEFNYTNVNGLPLKSRWVPKASGHSRRVSTMSSTSQAVLDDKKFSFSTISANSRRHPIIATMTRASIDVLDSYNMPTATSPSTPSSPSAFPTPLATPSSYMDAFSLIGTDNDRHPIETDAALRRFIIVSGIWVAFSENWSPAYSLSKQAAPSPLSTSATFRPAAPARTVSMSFIDSSRSASPASTADEKRGTIPRLLRTGSQILQRNASISTAPTSTNTSPISKPTKTRSRRSNSTGTADLKPSGSTRKRFGLALEDQTLPETEEERQSKRSIELLRIKDLARTDGQLDTPAPSAEPSPTLMPQPLLIIEPSRDESRSPSPLSPDSRAFKSRSAYNPVTTTGLWDSGVVDGPSLKARPTSLFVVNEKKKKEKKKQAKSKGREESKERKKSKESEGPRRSERIKQRIAAIFRREKA</sequence>
<proteinExistence type="predicted"/>
<feature type="compositionally biased region" description="Basic and acidic residues" evidence="1">
    <location>
        <begin position="493"/>
        <end position="510"/>
    </location>
</feature>
<evidence type="ECO:0000313" key="2">
    <source>
        <dbReference type="EMBL" id="KAF2739601.1"/>
    </source>
</evidence>
<comment type="caution">
    <text evidence="2">The sequence shown here is derived from an EMBL/GenBank/DDBJ whole genome shotgun (WGS) entry which is preliminary data.</text>
</comment>
<name>A0A9P4R9Y2_9PLEO</name>
<protein>
    <submittedName>
        <fullName evidence="2">Uncharacterized protein</fullName>
    </submittedName>
</protein>
<feature type="region of interest" description="Disordered" evidence="1">
    <location>
        <begin position="35"/>
        <end position="114"/>
    </location>
</feature>
<dbReference type="EMBL" id="ML996103">
    <property type="protein sequence ID" value="KAF2739601.1"/>
    <property type="molecule type" value="Genomic_DNA"/>
</dbReference>
<feature type="compositionally biased region" description="Polar residues" evidence="1">
    <location>
        <begin position="560"/>
        <end position="570"/>
    </location>
</feature>
<feature type="compositionally biased region" description="Polar residues" evidence="1">
    <location>
        <begin position="426"/>
        <end position="452"/>
    </location>
</feature>
<dbReference type="Proteomes" id="UP000799444">
    <property type="component" value="Unassembled WGS sequence"/>
</dbReference>
<feature type="compositionally biased region" description="Basic and acidic residues" evidence="1">
    <location>
        <begin position="606"/>
        <end position="630"/>
    </location>
</feature>
<organism evidence="2 3">
    <name type="scientific">Polyplosphaeria fusca</name>
    <dbReference type="NCBI Taxonomy" id="682080"/>
    <lineage>
        <taxon>Eukaryota</taxon>
        <taxon>Fungi</taxon>
        <taxon>Dikarya</taxon>
        <taxon>Ascomycota</taxon>
        <taxon>Pezizomycotina</taxon>
        <taxon>Dothideomycetes</taxon>
        <taxon>Pleosporomycetidae</taxon>
        <taxon>Pleosporales</taxon>
        <taxon>Tetraplosphaeriaceae</taxon>
        <taxon>Polyplosphaeria</taxon>
    </lineage>
</organism>
<feature type="compositionally biased region" description="Basic residues" evidence="1">
    <location>
        <begin position="594"/>
        <end position="605"/>
    </location>
</feature>
<dbReference type="OrthoDB" id="5404323at2759"/>
<accession>A0A9P4R9Y2</accession>
<gene>
    <name evidence="2" type="ORF">EJ04DRAFT_284644</name>
</gene>
<reference evidence="2" key="1">
    <citation type="journal article" date="2020" name="Stud. Mycol.">
        <title>101 Dothideomycetes genomes: a test case for predicting lifestyles and emergence of pathogens.</title>
        <authorList>
            <person name="Haridas S."/>
            <person name="Albert R."/>
            <person name="Binder M."/>
            <person name="Bloem J."/>
            <person name="Labutti K."/>
            <person name="Salamov A."/>
            <person name="Andreopoulos B."/>
            <person name="Baker S."/>
            <person name="Barry K."/>
            <person name="Bills G."/>
            <person name="Bluhm B."/>
            <person name="Cannon C."/>
            <person name="Castanera R."/>
            <person name="Culley D."/>
            <person name="Daum C."/>
            <person name="Ezra D."/>
            <person name="Gonzalez J."/>
            <person name="Henrissat B."/>
            <person name="Kuo A."/>
            <person name="Liang C."/>
            <person name="Lipzen A."/>
            <person name="Lutzoni F."/>
            <person name="Magnuson J."/>
            <person name="Mondo S."/>
            <person name="Nolan M."/>
            <person name="Ohm R."/>
            <person name="Pangilinan J."/>
            <person name="Park H.-J."/>
            <person name="Ramirez L."/>
            <person name="Alfaro M."/>
            <person name="Sun H."/>
            <person name="Tritt A."/>
            <person name="Yoshinaga Y."/>
            <person name="Zwiers L.-H."/>
            <person name="Turgeon B."/>
            <person name="Goodwin S."/>
            <person name="Spatafora J."/>
            <person name="Crous P."/>
            <person name="Grigoriev I."/>
        </authorList>
    </citation>
    <scope>NUCLEOTIDE SEQUENCE</scope>
    <source>
        <strain evidence="2">CBS 125425</strain>
    </source>
</reference>
<evidence type="ECO:0000313" key="3">
    <source>
        <dbReference type="Proteomes" id="UP000799444"/>
    </source>
</evidence>